<evidence type="ECO:0000259" key="1">
    <source>
        <dbReference type="Pfam" id="PF24626"/>
    </source>
</evidence>
<reference evidence="2" key="1">
    <citation type="submission" date="2018-05" db="EMBL/GenBank/DDBJ databases">
        <title>Draft genome of Mucuna pruriens seed.</title>
        <authorList>
            <person name="Nnadi N.E."/>
            <person name="Vos R."/>
            <person name="Hasami M.H."/>
            <person name="Devisetty U.K."/>
            <person name="Aguiy J.C."/>
        </authorList>
    </citation>
    <scope>NUCLEOTIDE SEQUENCE [LARGE SCALE GENOMIC DNA]</scope>
    <source>
        <strain evidence="2">JCA_2017</strain>
    </source>
</reference>
<dbReference type="AlphaFoldDB" id="A0A371E6A9"/>
<feature type="non-terminal residue" evidence="2">
    <location>
        <position position="1"/>
    </location>
</feature>
<protein>
    <recommendedName>
        <fullName evidence="1">Tf2-1-like SH3-like domain-containing protein</fullName>
    </recommendedName>
</protein>
<evidence type="ECO:0000313" key="2">
    <source>
        <dbReference type="EMBL" id="RDX61533.1"/>
    </source>
</evidence>
<accession>A0A371E6A9</accession>
<dbReference type="OrthoDB" id="1600023at2759"/>
<keyword evidence="3" id="KW-1185">Reference proteome</keyword>
<evidence type="ECO:0000313" key="3">
    <source>
        <dbReference type="Proteomes" id="UP000257109"/>
    </source>
</evidence>
<dbReference type="Pfam" id="PF24626">
    <property type="entry name" value="SH3_Tf2-1"/>
    <property type="match status" value="1"/>
</dbReference>
<dbReference type="InterPro" id="IPR056924">
    <property type="entry name" value="SH3_Tf2-1"/>
</dbReference>
<dbReference type="EMBL" id="QJKJ01016084">
    <property type="protein sequence ID" value="RDX61533.1"/>
    <property type="molecule type" value="Genomic_DNA"/>
</dbReference>
<gene>
    <name evidence="2" type="ORF">CR513_60230</name>
</gene>
<comment type="caution">
    <text evidence="2">The sequence shown here is derived from an EMBL/GenBank/DDBJ whole genome shotgun (WGS) entry which is preliminary data.</text>
</comment>
<sequence>YWYEVEERSLLGLYLVQKITERIQVIKERMCTPQSRQKSYVDVRRRLINNNNTIFFFGPLESQEENHVFLKVTLKTMVGRSTKVKKLCPSFMRPFQILEKFVSIAYQLAFLLQLSSLHVLCLIVSKVYVPNNSHEQGNPMGEGGLGKLSLKEATMELQEVLHRVNSKDEISFKGIKRNISEVLLAYRNPLRRLIIDYKDSKSIIRCSKGLLFWQAFDDN</sequence>
<feature type="domain" description="Tf2-1-like SH3-like" evidence="1">
    <location>
        <begin position="66"/>
        <end position="118"/>
    </location>
</feature>
<name>A0A371E6A9_MUCPR</name>
<dbReference type="Proteomes" id="UP000257109">
    <property type="component" value="Unassembled WGS sequence"/>
</dbReference>
<organism evidence="2 3">
    <name type="scientific">Mucuna pruriens</name>
    <name type="common">Velvet bean</name>
    <name type="synonym">Dolichos pruriens</name>
    <dbReference type="NCBI Taxonomy" id="157652"/>
    <lineage>
        <taxon>Eukaryota</taxon>
        <taxon>Viridiplantae</taxon>
        <taxon>Streptophyta</taxon>
        <taxon>Embryophyta</taxon>
        <taxon>Tracheophyta</taxon>
        <taxon>Spermatophyta</taxon>
        <taxon>Magnoliopsida</taxon>
        <taxon>eudicotyledons</taxon>
        <taxon>Gunneridae</taxon>
        <taxon>Pentapetalae</taxon>
        <taxon>rosids</taxon>
        <taxon>fabids</taxon>
        <taxon>Fabales</taxon>
        <taxon>Fabaceae</taxon>
        <taxon>Papilionoideae</taxon>
        <taxon>50 kb inversion clade</taxon>
        <taxon>NPAAA clade</taxon>
        <taxon>indigoferoid/millettioid clade</taxon>
        <taxon>Phaseoleae</taxon>
        <taxon>Mucuna</taxon>
    </lineage>
</organism>
<proteinExistence type="predicted"/>